<gene>
    <name evidence="2" type="ORF">A6R73_03300</name>
</gene>
<accession>A0A199P0K0</accession>
<dbReference type="Proteomes" id="UP000093858">
    <property type="component" value="Unassembled WGS sequence"/>
</dbReference>
<sequence length="73" mass="8011">MRYRSAAQGPDGTTTGTLWLDSSGLLLGYRGRIGTRHDERSLRVDAVSYEPVPAEAFAPPDGLRTPQTRDPPR</sequence>
<reference evidence="2 3" key="1">
    <citation type="submission" date="2016-04" db="EMBL/GenBank/DDBJ databases">
        <title>Xanthomonas translucens phylogeny.</title>
        <authorList>
            <person name="Langlois P."/>
        </authorList>
    </citation>
    <scope>NUCLEOTIDE SEQUENCE [LARGE SCALE GENOMIC DNA]</scope>
    <source>
        <strain evidence="2 3">B99</strain>
    </source>
</reference>
<protein>
    <submittedName>
        <fullName evidence="2">Uncharacterized protein</fullName>
    </submittedName>
</protein>
<feature type="region of interest" description="Disordered" evidence="1">
    <location>
        <begin position="53"/>
        <end position="73"/>
    </location>
</feature>
<evidence type="ECO:0000256" key="1">
    <source>
        <dbReference type="SAM" id="MobiDB-lite"/>
    </source>
</evidence>
<name>A0A199P0K0_9XANT</name>
<proteinExistence type="predicted"/>
<dbReference type="RefSeq" id="WP_064540320.1">
    <property type="nucleotide sequence ID" value="NZ_LWSU01000227.1"/>
</dbReference>
<dbReference type="AlphaFoldDB" id="A0A199P0K0"/>
<dbReference type="EMBL" id="LWSU01000227">
    <property type="protein sequence ID" value="OAX54521.1"/>
    <property type="molecule type" value="Genomic_DNA"/>
</dbReference>
<evidence type="ECO:0000313" key="2">
    <source>
        <dbReference type="EMBL" id="OAX54521.1"/>
    </source>
</evidence>
<organism evidence="2 3">
    <name type="scientific">Xanthomonas graminis pv. poae</name>
    <dbReference type="NCBI Taxonomy" id="227946"/>
    <lineage>
        <taxon>Bacteria</taxon>
        <taxon>Pseudomonadati</taxon>
        <taxon>Pseudomonadota</taxon>
        <taxon>Gammaproteobacteria</taxon>
        <taxon>Lysobacterales</taxon>
        <taxon>Lysobacteraceae</taxon>
        <taxon>Xanthomonas</taxon>
        <taxon>Xanthomonas translucens group</taxon>
        <taxon>Xanthomonas graminis</taxon>
    </lineage>
</organism>
<evidence type="ECO:0000313" key="3">
    <source>
        <dbReference type="Proteomes" id="UP000093858"/>
    </source>
</evidence>
<comment type="caution">
    <text evidence="2">The sequence shown here is derived from an EMBL/GenBank/DDBJ whole genome shotgun (WGS) entry which is preliminary data.</text>
</comment>